<proteinExistence type="predicted"/>
<dbReference type="Pfam" id="PF17919">
    <property type="entry name" value="RT_RNaseH_2"/>
    <property type="match status" value="1"/>
</dbReference>
<dbReference type="Pfam" id="PF17921">
    <property type="entry name" value="Integrase_H2C2"/>
    <property type="match status" value="1"/>
</dbReference>
<sequence length="1242" mass="142900">MQIPYQSVCGLLQASSSSCLSQDLDISPVLVNYRYKETGEVPVHISNVTTRTINIHPRAMICEVQPVSIEQTPQLTESSSDLLKTVSIDTDHLNDDQLHIVQGFIQKNNDIFSISDTDIGHSHSVKHRIGLSDPMPFKQRHRRIPPAMFQEVRDHLHQLLSAGMIRRRKSPWASNVVLCRKKDGKMRMCIDYRQLNQRTIKDSYALPRIDEILDALIGNKYFTVLDMKAGYHQIEVEETHKERTAFTVGPFGFFEYNRMPFGLVNAPATYQRMMEDVFYGLHLDICFIYLDDLIVFSKTFEEHIERLEKVFDRFRKEGLKLSPSKCDFFKSRVKYVGHIVSETRIEPDPAKVDKVTNWPIPKSSDEVRQFLRFIGYYRKFIENFSKIARPLNDFIPAPNKSIKRKRKNVQDNLSFVWTDIHENAFQTLKSKLLEPPILGYPDYQLPFELHIDASFQGLGAVLYQNQGEQNRVIAYASRGLNPAEKNYPVHKLEFLSLKWAVTEKFADYLHGTSFVVLTDNNPLTYVLTSAKLDATGQRRIAALSAFDFEILYRPGKSNADADGLSRLPGIPKSDRESLKSDSIKALSFAHTQPYVESLSTSADAIGQFCMTNALFHIDVQAAQRNDSVLSLWIENTKRRCLPRKQDLPFSPVHSVFYRNFDRLKLQNGILVRETTIDDKKREQIVLPSSLVKDVLISLHNHLGHPGHDKTISLIRDRFFWPGLSRDVENWIKGCKRCLLSKSPDNNRAPLQNVSTYQPIELVCMDFLTLETSKGGYQYVLVITDHFTRYAIAIPSRNMTAKTTADIFFNHFVVHYGLPKKIHSDQGANFESKLMKELCNLIGIEKSRTTPYHPMGNGLCERFNRTLLGMLGTLELDKKHDWKSFLDPITHAYNSMRQDTTGHSPYFLMFGREPRLPIDIAYGIEHENKQTSMTKYVENMQKRHKQSYDTAIEAVRKFQAKQKKMYDRKCKGAILQEGDRVLVKRVAFEGKHKLADKWEEDPYVILRQPNKEIPVFTVQKENGEGRKRTLHRNLLLPIGQYLNDDDETNVKSPTRPPVSPEKKLPNRKCKSDQNRTKLVTERSERNEKKDEDRNESDGDDTESDRFEIVLQTPSTALDVGNGQDRNETTEQNSSEVQETEAYENVSRDDNVSSESHSSENRVENEEESSSAVVPTQERPVRNRRQPAWMRTGEFVVGQQVVVEKDDWKEKVNELKHFSMSNPNAFQGIESKLGEAFLNILTSK</sequence>
<comment type="caution">
    <text evidence="4">The sequence shown here is derived from an EMBL/GenBank/DDBJ whole genome shotgun (WGS) entry which is preliminary data.</text>
</comment>
<dbReference type="CDD" id="cd09274">
    <property type="entry name" value="RNase_HI_RT_Ty3"/>
    <property type="match status" value="1"/>
</dbReference>
<dbReference type="PROSITE" id="PS50994">
    <property type="entry name" value="INTEGRASE"/>
    <property type="match status" value="1"/>
</dbReference>
<dbReference type="FunFam" id="1.10.340.70:FF:000001">
    <property type="entry name" value="Retrovirus-related Pol polyprotein from transposon gypsy-like Protein"/>
    <property type="match status" value="1"/>
</dbReference>
<accession>A0AA89BU95</accession>
<name>A0AA89BU95_PINIB</name>
<evidence type="ECO:0000313" key="5">
    <source>
        <dbReference type="Proteomes" id="UP001186944"/>
    </source>
</evidence>
<dbReference type="Proteomes" id="UP001186944">
    <property type="component" value="Unassembled WGS sequence"/>
</dbReference>
<dbReference type="InterPro" id="IPR043502">
    <property type="entry name" value="DNA/RNA_pol_sf"/>
</dbReference>
<evidence type="ECO:0000313" key="4">
    <source>
        <dbReference type="EMBL" id="KAK3082397.1"/>
    </source>
</evidence>
<dbReference type="FunFam" id="3.10.20.370:FF:000001">
    <property type="entry name" value="Retrovirus-related Pol polyprotein from transposon 17.6-like protein"/>
    <property type="match status" value="1"/>
</dbReference>
<dbReference type="FunFam" id="3.30.70.270:FF:000020">
    <property type="entry name" value="Transposon Tf2-6 polyprotein-like Protein"/>
    <property type="match status" value="1"/>
</dbReference>
<dbReference type="SUPFAM" id="SSF53098">
    <property type="entry name" value="Ribonuclease H-like"/>
    <property type="match status" value="1"/>
</dbReference>
<reference evidence="4" key="1">
    <citation type="submission" date="2019-08" db="EMBL/GenBank/DDBJ databases">
        <title>The improved chromosome-level genome for the pearl oyster Pinctada fucata martensii using PacBio sequencing and Hi-C.</title>
        <authorList>
            <person name="Zheng Z."/>
        </authorList>
    </citation>
    <scope>NUCLEOTIDE SEQUENCE</scope>
    <source>
        <strain evidence="4">ZZ-2019</strain>
        <tissue evidence="4">Adductor muscle</tissue>
    </source>
</reference>
<feature type="domain" description="Reverse transcriptase" evidence="2">
    <location>
        <begin position="160"/>
        <end position="340"/>
    </location>
</feature>
<dbReference type="InterPro" id="IPR041577">
    <property type="entry name" value="RT_RNaseH_2"/>
</dbReference>
<feature type="compositionally biased region" description="Basic and acidic residues" evidence="1">
    <location>
        <begin position="1144"/>
        <end position="1162"/>
    </location>
</feature>
<protein>
    <submittedName>
        <fullName evidence="4">Uncharacterized protein</fullName>
    </submittedName>
</protein>
<dbReference type="InterPro" id="IPR041588">
    <property type="entry name" value="Integrase_H2C2"/>
</dbReference>
<dbReference type="Gene3D" id="3.30.420.10">
    <property type="entry name" value="Ribonuclease H-like superfamily/Ribonuclease H"/>
    <property type="match status" value="1"/>
</dbReference>
<dbReference type="GO" id="GO:0015074">
    <property type="term" value="P:DNA integration"/>
    <property type="evidence" value="ECO:0007669"/>
    <property type="project" value="InterPro"/>
</dbReference>
<feature type="compositionally biased region" description="Basic and acidic residues" evidence="1">
    <location>
        <begin position="1059"/>
        <end position="1095"/>
    </location>
</feature>
<dbReference type="InterPro" id="IPR043128">
    <property type="entry name" value="Rev_trsase/Diguanyl_cyclase"/>
</dbReference>
<dbReference type="SUPFAM" id="SSF56672">
    <property type="entry name" value="DNA/RNA polymerases"/>
    <property type="match status" value="1"/>
</dbReference>
<dbReference type="Gene3D" id="3.10.10.10">
    <property type="entry name" value="HIV Type 1 Reverse Transcriptase, subunit A, domain 1"/>
    <property type="match status" value="1"/>
</dbReference>
<dbReference type="Pfam" id="PF00078">
    <property type="entry name" value="RVT_1"/>
    <property type="match status" value="1"/>
</dbReference>
<dbReference type="InterPro" id="IPR012337">
    <property type="entry name" value="RNaseH-like_sf"/>
</dbReference>
<gene>
    <name evidence="4" type="ORF">FSP39_021542</name>
</gene>
<dbReference type="InterPro" id="IPR000477">
    <property type="entry name" value="RT_dom"/>
</dbReference>
<dbReference type="InterPro" id="IPR001584">
    <property type="entry name" value="Integrase_cat-core"/>
</dbReference>
<dbReference type="Pfam" id="PF00665">
    <property type="entry name" value="rve"/>
    <property type="match status" value="1"/>
</dbReference>
<dbReference type="PROSITE" id="PS50878">
    <property type="entry name" value="RT_POL"/>
    <property type="match status" value="1"/>
</dbReference>
<dbReference type="GO" id="GO:0003676">
    <property type="term" value="F:nucleic acid binding"/>
    <property type="evidence" value="ECO:0007669"/>
    <property type="project" value="InterPro"/>
</dbReference>
<evidence type="ECO:0000259" key="3">
    <source>
        <dbReference type="PROSITE" id="PS50994"/>
    </source>
</evidence>
<dbReference type="FunFam" id="3.30.420.10:FF:000269">
    <property type="entry name" value="Uncharacterized protein"/>
    <property type="match status" value="1"/>
</dbReference>
<feature type="region of interest" description="Disordered" evidence="1">
    <location>
        <begin position="1042"/>
        <end position="1180"/>
    </location>
</feature>
<evidence type="ECO:0000259" key="2">
    <source>
        <dbReference type="PROSITE" id="PS50878"/>
    </source>
</evidence>
<dbReference type="PANTHER" id="PTHR37984">
    <property type="entry name" value="PROTEIN CBG26694"/>
    <property type="match status" value="1"/>
</dbReference>
<keyword evidence="5" id="KW-1185">Reference proteome</keyword>
<dbReference type="PANTHER" id="PTHR37984:SF15">
    <property type="entry name" value="INTEGRASE CATALYTIC DOMAIN-CONTAINING PROTEIN"/>
    <property type="match status" value="1"/>
</dbReference>
<evidence type="ECO:0000256" key="1">
    <source>
        <dbReference type="SAM" id="MobiDB-lite"/>
    </source>
</evidence>
<dbReference type="Gene3D" id="3.10.20.370">
    <property type="match status" value="1"/>
</dbReference>
<dbReference type="Gene3D" id="3.30.70.270">
    <property type="match status" value="2"/>
</dbReference>
<feature type="domain" description="Integrase catalytic" evidence="3">
    <location>
        <begin position="754"/>
        <end position="912"/>
    </location>
</feature>
<dbReference type="EMBL" id="VSWD01000751">
    <property type="protein sequence ID" value="KAK3082397.1"/>
    <property type="molecule type" value="Genomic_DNA"/>
</dbReference>
<dbReference type="InterPro" id="IPR050951">
    <property type="entry name" value="Retrovirus_Pol_polyprotein"/>
</dbReference>
<dbReference type="AlphaFoldDB" id="A0AA89BU95"/>
<dbReference type="InterPro" id="IPR036397">
    <property type="entry name" value="RNaseH_sf"/>
</dbReference>
<organism evidence="4 5">
    <name type="scientific">Pinctada imbricata</name>
    <name type="common">Atlantic pearl-oyster</name>
    <name type="synonym">Pinctada martensii</name>
    <dbReference type="NCBI Taxonomy" id="66713"/>
    <lineage>
        <taxon>Eukaryota</taxon>
        <taxon>Metazoa</taxon>
        <taxon>Spiralia</taxon>
        <taxon>Lophotrochozoa</taxon>
        <taxon>Mollusca</taxon>
        <taxon>Bivalvia</taxon>
        <taxon>Autobranchia</taxon>
        <taxon>Pteriomorphia</taxon>
        <taxon>Pterioida</taxon>
        <taxon>Pterioidea</taxon>
        <taxon>Pteriidae</taxon>
        <taxon>Pinctada</taxon>
    </lineage>
</organism>
<dbReference type="Gene3D" id="1.10.340.70">
    <property type="match status" value="1"/>
</dbReference>
<dbReference type="CDD" id="cd01647">
    <property type="entry name" value="RT_LTR"/>
    <property type="match status" value="1"/>
</dbReference>